<keyword evidence="2" id="KW-1185">Reference proteome</keyword>
<dbReference type="EMBL" id="JAEAOA010001799">
    <property type="protein sequence ID" value="KAK3578815.1"/>
    <property type="molecule type" value="Genomic_DNA"/>
</dbReference>
<name>A0AAE0RSZ7_9BIVA</name>
<proteinExistence type="predicted"/>
<comment type="caution">
    <text evidence="1">The sequence shown here is derived from an EMBL/GenBank/DDBJ whole genome shotgun (WGS) entry which is preliminary data.</text>
</comment>
<evidence type="ECO:0000313" key="1">
    <source>
        <dbReference type="EMBL" id="KAK3578815.1"/>
    </source>
</evidence>
<reference evidence="1" key="3">
    <citation type="submission" date="2023-05" db="EMBL/GenBank/DDBJ databases">
        <authorList>
            <person name="Smith C.H."/>
        </authorList>
    </citation>
    <scope>NUCLEOTIDE SEQUENCE</scope>
    <source>
        <strain evidence="1">CHS0354</strain>
        <tissue evidence="1">Mantle</tissue>
    </source>
</reference>
<reference evidence="1" key="2">
    <citation type="journal article" date="2021" name="Genome Biol. Evol.">
        <title>Developing a high-quality reference genome for a parasitic bivalve with doubly uniparental inheritance (Bivalvia: Unionida).</title>
        <authorList>
            <person name="Smith C.H."/>
        </authorList>
    </citation>
    <scope>NUCLEOTIDE SEQUENCE</scope>
    <source>
        <strain evidence="1">CHS0354</strain>
        <tissue evidence="1">Mantle</tissue>
    </source>
</reference>
<organism evidence="1 2">
    <name type="scientific">Potamilus streckersoni</name>
    <dbReference type="NCBI Taxonomy" id="2493646"/>
    <lineage>
        <taxon>Eukaryota</taxon>
        <taxon>Metazoa</taxon>
        <taxon>Spiralia</taxon>
        <taxon>Lophotrochozoa</taxon>
        <taxon>Mollusca</taxon>
        <taxon>Bivalvia</taxon>
        <taxon>Autobranchia</taxon>
        <taxon>Heteroconchia</taxon>
        <taxon>Palaeoheterodonta</taxon>
        <taxon>Unionida</taxon>
        <taxon>Unionoidea</taxon>
        <taxon>Unionidae</taxon>
        <taxon>Ambleminae</taxon>
        <taxon>Lampsilini</taxon>
        <taxon>Potamilus</taxon>
    </lineage>
</organism>
<evidence type="ECO:0000313" key="2">
    <source>
        <dbReference type="Proteomes" id="UP001195483"/>
    </source>
</evidence>
<reference evidence="1" key="1">
    <citation type="journal article" date="2021" name="Genome Biol. Evol.">
        <title>A High-Quality Reference Genome for a Parasitic Bivalve with Doubly Uniparental Inheritance (Bivalvia: Unionida).</title>
        <authorList>
            <person name="Smith C.H."/>
        </authorList>
    </citation>
    <scope>NUCLEOTIDE SEQUENCE</scope>
    <source>
        <strain evidence="1">CHS0354</strain>
    </source>
</reference>
<sequence length="125" mass="14694">MYALAMPETRNHEDRGEISSISNSDYFRILGHLGRQLQHVSNCFLFLYILCPEFINECIKSDKHAKVKFSQTSYIQALKNHVKSTFKKWLIQGERRDPYVSSNHTAATTTTRNMFWRKLKTCVLY</sequence>
<dbReference type="AlphaFoldDB" id="A0AAE0RSZ7"/>
<gene>
    <name evidence="1" type="ORF">CHS0354_030238</name>
</gene>
<dbReference type="Proteomes" id="UP001195483">
    <property type="component" value="Unassembled WGS sequence"/>
</dbReference>
<protein>
    <submittedName>
        <fullName evidence="1">Uncharacterized protein</fullName>
    </submittedName>
</protein>
<accession>A0AAE0RSZ7</accession>